<name>A0A0A9WJL1_LYGHE</name>
<dbReference type="InterPro" id="IPR005312">
    <property type="entry name" value="DUF1759"/>
</dbReference>
<evidence type="ECO:0000313" key="1">
    <source>
        <dbReference type="EMBL" id="JAG06688.1"/>
    </source>
</evidence>
<protein>
    <submittedName>
        <fullName evidence="1">Uncharacterized protein</fullName>
    </submittedName>
</protein>
<feature type="non-terminal residue" evidence="1">
    <location>
        <position position="1"/>
    </location>
</feature>
<dbReference type="Pfam" id="PF03564">
    <property type="entry name" value="DUF1759"/>
    <property type="match status" value="1"/>
</dbReference>
<accession>A0A0A9WJL1</accession>
<gene>
    <name evidence="1" type="ORF">CM83_105680</name>
</gene>
<organism evidence="1">
    <name type="scientific">Lygus hesperus</name>
    <name type="common">Western plant bug</name>
    <dbReference type="NCBI Taxonomy" id="30085"/>
    <lineage>
        <taxon>Eukaryota</taxon>
        <taxon>Metazoa</taxon>
        <taxon>Ecdysozoa</taxon>
        <taxon>Arthropoda</taxon>
        <taxon>Hexapoda</taxon>
        <taxon>Insecta</taxon>
        <taxon>Pterygota</taxon>
        <taxon>Neoptera</taxon>
        <taxon>Paraneoptera</taxon>
        <taxon>Hemiptera</taxon>
        <taxon>Heteroptera</taxon>
        <taxon>Panheteroptera</taxon>
        <taxon>Cimicomorpha</taxon>
        <taxon>Miridae</taxon>
        <taxon>Mirini</taxon>
        <taxon>Lygus</taxon>
    </lineage>
</organism>
<reference evidence="1" key="2">
    <citation type="submission" date="2014-07" db="EMBL/GenBank/DDBJ databases">
        <authorList>
            <person name="Hull J."/>
        </authorList>
    </citation>
    <scope>NUCLEOTIDE SEQUENCE</scope>
</reference>
<dbReference type="EMBL" id="GBHO01036916">
    <property type="protein sequence ID" value="JAG06688.1"/>
    <property type="molecule type" value="Transcribed_RNA"/>
</dbReference>
<dbReference type="AlphaFoldDB" id="A0A0A9WJL1"/>
<sequence>KSMYERSTEAGRYTEDENLLRLQKALKGAAKEYVGSLLHFPGGLTRVINRLERKYGRPEVVVRDIMKKLTSLTAMAENSLSGVEKLASEIDNAVSTVILVGRPEYLFNPVLLETLVSKLNVTLKLQWGEYAVAFRVNQ</sequence>
<proteinExistence type="predicted"/>
<reference evidence="1" key="1">
    <citation type="journal article" date="2014" name="PLoS ONE">
        <title>Transcriptome-Based Identification of ABC Transporters in the Western Tarnished Plant Bug Lygus hesperus.</title>
        <authorList>
            <person name="Hull J.J."/>
            <person name="Chaney K."/>
            <person name="Geib S.M."/>
            <person name="Fabrick J.A."/>
            <person name="Brent C.S."/>
            <person name="Walsh D."/>
            <person name="Lavine L.C."/>
        </authorList>
    </citation>
    <scope>NUCLEOTIDE SEQUENCE</scope>
</reference>